<protein>
    <recommendedName>
        <fullName evidence="3">DUF3575 domain-containing protein</fullName>
    </recommendedName>
</protein>
<keyword evidence="2" id="KW-1185">Reference proteome</keyword>
<organism evidence="1 2">
    <name type="scientific">Chryseobacterium nepalense</name>
    <dbReference type="NCBI Taxonomy" id="1854498"/>
    <lineage>
        <taxon>Bacteria</taxon>
        <taxon>Pseudomonadati</taxon>
        <taxon>Bacteroidota</taxon>
        <taxon>Flavobacteriia</taxon>
        <taxon>Flavobacteriales</taxon>
        <taxon>Weeksellaceae</taxon>
        <taxon>Chryseobacterium group</taxon>
        <taxon>Chryseobacterium</taxon>
    </lineage>
</organism>
<name>A0ABY4K050_9FLAO</name>
<proteinExistence type="predicted"/>
<dbReference type="Proteomes" id="UP000830552">
    <property type="component" value="Chromosome"/>
</dbReference>
<gene>
    <name evidence="1" type="ORF">M0D58_08930</name>
</gene>
<reference evidence="1" key="1">
    <citation type="submission" date="2022-04" db="EMBL/GenBank/DDBJ databases">
        <title>Evolutionary, genomic, and biogeographic characterization of Chryseobacterium nepalense represented by a plastic-degrading bacterium AC3.</title>
        <authorList>
            <person name="Yin Z."/>
            <person name="Liu X."/>
            <person name="Wang D."/>
            <person name="Xie Z."/>
        </authorList>
    </citation>
    <scope>NUCLEOTIDE SEQUENCE</scope>
    <source>
        <strain evidence="1">AC3</strain>
    </source>
</reference>
<evidence type="ECO:0000313" key="1">
    <source>
        <dbReference type="EMBL" id="UPQ74176.1"/>
    </source>
</evidence>
<sequence>MRKFVLALSIITGVFTTAQEKEGIEKSLTGVQIGILGANIYNEARLDENLSLRSEVSLYPSIWGGDLYSKTGFALAPAVSLSPKWYYNLKKRSNDGKRTKNNSGNYLSAKLEYIPDWFVISNTKDIHVNPTLAIIPNWGLRRNFSENFNYELRLGLGIGKILKEDYDLQVIPEISFKLGYDF</sequence>
<evidence type="ECO:0000313" key="2">
    <source>
        <dbReference type="Proteomes" id="UP000830552"/>
    </source>
</evidence>
<evidence type="ECO:0008006" key="3">
    <source>
        <dbReference type="Google" id="ProtNLM"/>
    </source>
</evidence>
<dbReference type="EMBL" id="CP096203">
    <property type="protein sequence ID" value="UPQ74176.1"/>
    <property type="molecule type" value="Genomic_DNA"/>
</dbReference>
<accession>A0ABY4K050</accession>
<dbReference type="RefSeq" id="WP_248388491.1">
    <property type="nucleotide sequence ID" value="NZ_CP096203.1"/>
</dbReference>